<dbReference type="AlphaFoldDB" id="M1BUH5"/>
<evidence type="ECO:0000313" key="2">
    <source>
        <dbReference type="Proteomes" id="UP000011115"/>
    </source>
</evidence>
<sequence length="52" mass="5827">MDWGFQSHNHRIKGIMIPNPMVLHVLHIFSCSSGGDGTFEVCFGSKKMMEGM</sequence>
<reference evidence="2" key="1">
    <citation type="journal article" date="2011" name="Nature">
        <title>Genome sequence and analysis of the tuber crop potato.</title>
        <authorList>
            <consortium name="The Potato Genome Sequencing Consortium"/>
        </authorList>
    </citation>
    <scope>NUCLEOTIDE SEQUENCE [LARGE SCALE GENOMIC DNA]</scope>
    <source>
        <strain evidence="2">cv. DM1-3 516 R44</strain>
    </source>
</reference>
<protein>
    <submittedName>
        <fullName evidence="1">Uncharacterized protein</fullName>
    </submittedName>
</protein>
<evidence type="ECO:0000313" key="1">
    <source>
        <dbReference type="EnsemblPlants" id="PGSC0003DMT400053150"/>
    </source>
</evidence>
<organism evidence="1 2">
    <name type="scientific">Solanum tuberosum</name>
    <name type="common">Potato</name>
    <dbReference type="NCBI Taxonomy" id="4113"/>
    <lineage>
        <taxon>Eukaryota</taxon>
        <taxon>Viridiplantae</taxon>
        <taxon>Streptophyta</taxon>
        <taxon>Embryophyta</taxon>
        <taxon>Tracheophyta</taxon>
        <taxon>Spermatophyta</taxon>
        <taxon>Magnoliopsida</taxon>
        <taxon>eudicotyledons</taxon>
        <taxon>Gunneridae</taxon>
        <taxon>Pentapetalae</taxon>
        <taxon>asterids</taxon>
        <taxon>lamiids</taxon>
        <taxon>Solanales</taxon>
        <taxon>Solanaceae</taxon>
        <taxon>Solanoideae</taxon>
        <taxon>Solaneae</taxon>
        <taxon>Solanum</taxon>
    </lineage>
</organism>
<keyword evidence="2" id="KW-1185">Reference proteome</keyword>
<dbReference type="PaxDb" id="4113-PGSC0003DMT400053150"/>
<dbReference type="Gramene" id="PGSC0003DMT400053150">
    <property type="protein sequence ID" value="PGSC0003DMT400053150"/>
    <property type="gene ID" value="PGSC0003DMG400020624"/>
</dbReference>
<dbReference type="InParanoid" id="M1BUH5"/>
<dbReference type="EnsemblPlants" id="PGSC0003DMT400053150">
    <property type="protein sequence ID" value="PGSC0003DMT400053150"/>
    <property type="gene ID" value="PGSC0003DMG400020624"/>
</dbReference>
<proteinExistence type="predicted"/>
<dbReference type="Proteomes" id="UP000011115">
    <property type="component" value="Unassembled WGS sequence"/>
</dbReference>
<name>M1BUH5_SOLTU</name>
<reference evidence="1" key="2">
    <citation type="submission" date="2015-06" db="UniProtKB">
        <authorList>
            <consortium name="EnsemblPlants"/>
        </authorList>
    </citation>
    <scope>IDENTIFICATION</scope>
    <source>
        <strain evidence="1">DM1-3 516 R44</strain>
    </source>
</reference>
<dbReference type="HOGENOM" id="CLU_3091089_0_0_1"/>
<accession>M1BUH5</accession>